<dbReference type="Proteomes" id="UP000220621">
    <property type="component" value="Unassembled WGS sequence"/>
</dbReference>
<organism evidence="1 2">
    <name type="scientific">Bacillus wiedmannii</name>
    <dbReference type="NCBI Taxonomy" id="1890302"/>
    <lineage>
        <taxon>Bacteria</taxon>
        <taxon>Bacillati</taxon>
        <taxon>Bacillota</taxon>
        <taxon>Bacilli</taxon>
        <taxon>Bacillales</taxon>
        <taxon>Bacillaceae</taxon>
        <taxon>Bacillus</taxon>
        <taxon>Bacillus cereus group</taxon>
    </lineage>
</organism>
<reference evidence="1 2" key="1">
    <citation type="submission" date="2017-09" db="EMBL/GenBank/DDBJ databases">
        <title>Large-scale bioinformatics analysis of Bacillus genomes uncovers conserved roles of natural products in bacterial physiology.</title>
        <authorList>
            <consortium name="Agbiome Team Llc"/>
            <person name="Bleich R.M."/>
            <person name="Grubbs K.J."/>
            <person name="Santa Maria K.C."/>
            <person name="Allen S.E."/>
            <person name="Farag S."/>
            <person name="Shank E.A."/>
            <person name="Bowers A."/>
        </authorList>
    </citation>
    <scope>NUCLEOTIDE SEQUENCE [LARGE SCALE GENOMIC DNA]</scope>
    <source>
        <strain evidence="1 2">AFS010764</strain>
    </source>
</reference>
<evidence type="ECO:0000313" key="2">
    <source>
        <dbReference type="Proteomes" id="UP000220621"/>
    </source>
</evidence>
<dbReference type="AlphaFoldDB" id="A0A2B5XDX0"/>
<dbReference type="RefSeq" id="WP_098102718.1">
    <property type="nucleotide sequence ID" value="NZ_NUDL01000046.1"/>
</dbReference>
<gene>
    <name evidence="1" type="ORF">CN611_15505</name>
</gene>
<sequence>MNKYVAELNFEHGDDDFQIPLTNIQLQAIFKILGMKIDTEEQSVSAYGEKMLVRFMSEEYQNNPFHYKISNKPEIVDERGK</sequence>
<accession>A0A2B5XDX0</accession>
<proteinExistence type="predicted"/>
<protein>
    <submittedName>
        <fullName evidence="1">Uncharacterized protein</fullName>
    </submittedName>
</protein>
<comment type="caution">
    <text evidence="1">The sequence shown here is derived from an EMBL/GenBank/DDBJ whole genome shotgun (WGS) entry which is preliminary data.</text>
</comment>
<dbReference type="EMBL" id="NUDL01000046">
    <property type="protein sequence ID" value="PEM55161.1"/>
    <property type="molecule type" value="Genomic_DNA"/>
</dbReference>
<name>A0A2B5XDX0_9BACI</name>
<evidence type="ECO:0000313" key="1">
    <source>
        <dbReference type="EMBL" id="PEM55161.1"/>
    </source>
</evidence>